<reference evidence="2" key="2">
    <citation type="submission" date="2017-06" db="EMBL/GenBank/DDBJ databases">
        <title>WGS assembly of Brachypodium distachyon.</title>
        <authorList>
            <consortium name="The International Brachypodium Initiative"/>
            <person name="Lucas S."/>
            <person name="Harmon-Smith M."/>
            <person name="Lail K."/>
            <person name="Tice H."/>
            <person name="Grimwood J."/>
            <person name="Bruce D."/>
            <person name="Barry K."/>
            <person name="Shu S."/>
            <person name="Lindquist E."/>
            <person name="Wang M."/>
            <person name="Pitluck S."/>
            <person name="Vogel J.P."/>
            <person name="Garvin D.F."/>
            <person name="Mockler T.C."/>
            <person name="Schmutz J."/>
            <person name="Rokhsar D."/>
            <person name="Bevan M.W."/>
        </authorList>
    </citation>
    <scope>NUCLEOTIDE SEQUENCE</scope>
    <source>
        <strain evidence="2">Bd21</strain>
    </source>
</reference>
<feature type="compositionally biased region" description="Low complexity" evidence="1">
    <location>
        <begin position="1"/>
        <end position="18"/>
    </location>
</feature>
<dbReference type="InParanoid" id="A0A2K2CGK1"/>
<dbReference type="Proteomes" id="UP000008810">
    <property type="component" value="Chromosome 5"/>
</dbReference>
<protein>
    <recommendedName>
        <fullName evidence="5">Endonuclease/exonuclease/phosphatase domain-containing protein</fullName>
    </recommendedName>
</protein>
<feature type="region of interest" description="Disordered" evidence="1">
    <location>
        <begin position="1"/>
        <end position="25"/>
    </location>
</feature>
<evidence type="ECO:0000313" key="3">
    <source>
        <dbReference type="EnsemblPlants" id="PNT61147"/>
    </source>
</evidence>
<reference evidence="3" key="3">
    <citation type="submission" date="2018-08" db="UniProtKB">
        <authorList>
            <consortium name="EnsemblPlants"/>
        </authorList>
    </citation>
    <scope>IDENTIFICATION</scope>
    <source>
        <strain evidence="3">cv. Bd21</strain>
    </source>
</reference>
<keyword evidence="4" id="KW-1185">Reference proteome</keyword>
<dbReference type="Gene3D" id="3.60.10.10">
    <property type="entry name" value="Endonuclease/exonuclease/phosphatase"/>
    <property type="match status" value="1"/>
</dbReference>
<dbReference type="Gramene" id="PNT61147">
    <property type="protein sequence ID" value="PNT61147"/>
    <property type="gene ID" value="BRADI_5g10876v3"/>
</dbReference>
<evidence type="ECO:0000313" key="2">
    <source>
        <dbReference type="EMBL" id="PNT61147.1"/>
    </source>
</evidence>
<evidence type="ECO:0000256" key="1">
    <source>
        <dbReference type="SAM" id="MobiDB-lite"/>
    </source>
</evidence>
<evidence type="ECO:0000313" key="4">
    <source>
        <dbReference type="Proteomes" id="UP000008810"/>
    </source>
</evidence>
<reference evidence="2 3" key="1">
    <citation type="journal article" date="2010" name="Nature">
        <title>Genome sequencing and analysis of the model grass Brachypodium distachyon.</title>
        <authorList>
            <consortium name="International Brachypodium Initiative"/>
        </authorList>
    </citation>
    <scope>NUCLEOTIDE SEQUENCE [LARGE SCALE GENOMIC DNA]</scope>
    <source>
        <strain evidence="2 3">Bd21</strain>
    </source>
</reference>
<dbReference type="EMBL" id="CM000884">
    <property type="protein sequence ID" value="PNT61147.1"/>
    <property type="molecule type" value="Genomic_DNA"/>
</dbReference>
<sequence length="186" mass="19816">MAPSVPGASSSPVPAVSPTGAPRSFGITYSRRRMDHIQDDASSRLQTSPTVGHRPRAIRPTPVSASEGSWNSRGINALDKRDAVKPHASSSACAILCLQETKRASFDQFFIRLLAPRNLDCFAYSPSLGLVGNSGGLLMVWDVACFSGLSVQALPFGLHVKLVSRLSSITIHVVNVYGPCVEPARS</sequence>
<dbReference type="AlphaFoldDB" id="A0A2K2CGK1"/>
<proteinExistence type="predicted"/>
<organism evidence="2">
    <name type="scientific">Brachypodium distachyon</name>
    <name type="common">Purple false brome</name>
    <name type="synonym">Trachynia distachya</name>
    <dbReference type="NCBI Taxonomy" id="15368"/>
    <lineage>
        <taxon>Eukaryota</taxon>
        <taxon>Viridiplantae</taxon>
        <taxon>Streptophyta</taxon>
        <taxon>Embryophyta</taxon>
        <taxon>Tracheophyta</taxon>
        <taxon>Spermatophyta</taxon>
        <taxon>Magnoliopsida</taxon>
        <taxon>Liliopsida</taxon>
        <taxon>Poales</taxon>
        <taxon>Poaceae</taxon>
        <taxon>BOP clade</taxon>
        <taxon>Pooideae</taxon>
        <taxon>Stipodae</taxon>
        <taxon>Brachypodieae</taxon>
        <taxon>Brachypodium</taxon>
    </lineage>
</organism>
<accession>A0A2K2CGK1</accession>
<gene>
    <name evidence="2" type="ORF">BRADI_5g10876v3</name>
</gene>
<dbReference type="SUPFAM" id="SSF56219">
    <property type="entry name" value="DNase I-like"/>
    <property type="match status" value="1"/>
</dbReference>
<dbReference type="InterPro" id="IPR036691">
    <property type="entry name" value="Endo/exonu/phosph_ase_sf"/>
</dbReference>
<evidence type="ECO:0008006" key="5">
    <source>
        <dbReference type="Google" id="ProtNLM"/>
    </source>
</evidence>
<feature type="region of interest" description="Disordered" evidence="1">
    <location>
        <begin position="41"/>
        <end position="70"/>
    </location>
</feature>
<dbReference type="EnsemblPlants" id="PNT61147">
    <property type="protein sequence ID" value="PNT61147"/>
    <property type="gene ID" value="BRADI_5g10876v3"/>
</dbReference>
<name>A0A2K2CGK1_BRADI</name>